<evidence type="ECO:0000256" key="2">
    <source>
        <dbReference type="ARBA" id="ARBA00022729"/>
    </source>
</evidence>
<comment type="caution">
    <text evidence="6">The sequence shown here is derived from an EMBL/GenBank/DDBJ whole genome shotgun (WGS) entry which is preliminary data.</text>
</comment>
<dbReference type="Pfam" id="PF13450">
    <property type="entry name" value="NAD_binding_8"/>
    <property type="match status" value="1"/>
</dbReference>
<dbReference type="OrthoDB" id="9773233at2"/>
<keyword evidence="5" id="KW-0520">NAD</keyword>
<reference evidence="6 7" key="1">
    <citation type="journal article" date="2019" name="Appl. Environ. Microbiol.">
        <title>Genetic determinants of hydroxycinnamic acid metabolism in heterofermentative lactobacilli.</title>
        <authorList>
            <person name="Gaur G."/>
            <person name="Oh J.H."/>
            <person name="Filannino P."/>
            <person name="Gobbetti M."/>
            <person name="van Pijkeren J.P."/>
            <person name="Ganzle M.G."/>
        </authorList>
    </citation>
    <scope>NUCLEOTIDE SEQUENCE [LARGE SCALE GENOMIC DNA]</scope>
    <source>
        <strain evidence="6 7">C5</strain>
    </source>
</reference>
<evidence type="ECO:0000313" key="6">
    <source>
        <dbReference type="EMBL" id="MYV17452.1"/>
    </source>
</evidence>
<dbReference type="Proteomes" id="UP000449209">
    <property type="component" value="Unassembled WGS sequence"/>
</dbReference>
<sequence>MKKYDVIVIGAGNGGLVAAATAAKRGLSTLLLERHNLPGGAATSFTRGRFEFEPSLHELANYGTPEMPGSVRQLFDWLGLHVKFHEAPGAYRVIKSGPDGFDAVMPTGQEAFINKLEELVPGSRESVTKFFDLGMESLMAFAEFQAEPNNIDWHAIGEKYPHFIHYAKRPYKEVLDELNVPQKAQDIMMAYWCYIGVPGDDFEFAYMGMMLVAYVVMGAYVPTTRSHEISTAILQTLLDNHGDAWFNTEVNRIVVENGKAVGVQIGNETIYGREIIADVIPTTVYGKMMRASDVPERGLKLANARTLGTSGFLVYLGLNKSPEELGIKDYSVFISKTADSSEQFSATKERNKQNDFTIMNCLNLADPGCSPAGTSVLYATKLYFGSSWDDVQPENYAKVKDEIAQQVIDQYESATGVKIRDAVEEIEIATPETFARYLRSPEGEIYGYYGHPWDQMLARTMAINEDDQQMPHLHFCGGSGFLMDGYSSAYQSGFVTANMVAGQLAKQEVTK</sequence>
<keyword evidence="4" id="KW-0521">NADP</keyword>
<evidence type="ECO:0000256" key="4">
    <source>
        <dbReference type="ARBA" id="ARBA00022857"/>
    </source>
</evidence>
<keyword evidence="3" id="KW-0274">FAD</keyword>
<gene>
    <name evidence="6" type="ORF">GB993_08035</name>
</gene>
<dbReference type="InterPro" id="IPR036188">
    <property type="entry name" value="FAD/NAD-bd_sf"/>
</dbReference>
<evidence type="ECO:0000256" key="1">
    <source>
        <dbReference type="ARBA" id="ARBA00022630"/>
    </source>
</evidence>
<dbReference type="PANTHER" id="PTHR46091:SF3">
    <property type="entry name" value="AMINE OXIDASE DOMAIN-CONTAINING PROTEIN"/>
    <property type="match status" value="1"/>
</dbReference>
<proteinExistence type="predicted"/>
<dbReference type="RefSeq" id="WP_161003838.1">
    <property type="nucleotide sequence ID" value="NZ_WEZQ01000014.1"/>
</dbReference>
<accession>A0A6N9I2U1</accession>
<evidence type="ECO:0000256" key="5">
    <source>
        <dbReference type="ARBA" id="ARBA00023027"/>
    </source>
</evidence>
<evidence type="ECO:0000256" key="3">
    <source>
        <dbReference type="ARBA" id="ARBA00022827"/>
    </source>
</evidence>
<name>A0A6N9I2U1_9LACO</name>
<keyword evidence="1" id="KW-0285">Flavoprotein</keyword>
<organism evidence="6 7">
    <name type="scientific">Furfurilactobacillus milii</name>
    <dbReference type="NCBI Taxonomy" id="2888272"/>
    <lineage>
        <taxon>Bacteria</taxon>
        <taxon>Bacillati</taxon>
        <taxon>Bacillota</taxon>
        <taxon>Bacilli</taxon>
        <taxon>Lactobacillales</taxon>
        <taxon>Lactobacillaceae</taxon>
        <taxon>Furfurilactobacillus</taxon>
    </lineage>
</organism>
<evidence type="ECO:0000313" key="7">
    <source>
        <dbReference type="Proteomes" id="UP000449209"/>
    </source>
</evidence>
<dbReference type="Gene3D" id="3.50.50.60">
    <property type="entry name" value="FAD/NAD(P)-binding domain"/>
    <property type="match status" value="2"/>
</dbReference>
<dbReference type="EMBL" id="WEZQ01000014">
    <property type="protein sequence ID" value="MYV17452.1"/>
    <property type="molecule type" value="Genomic_DNA"/>
</dbReference>
<dbReference type="AlphaFoldDB" id="A0A6N9I2U1"/>
<protein>
    <submittedName>
        <fullName evidence="6">FAD-dependent oxidoreductase</fullName>
    </submittedName>
</protein>
<keyword evidence="2" id="KW-0732">Signal</keyword>
<dbReference type="SUPFAM" id="SSF51905">
    <property type="entry name" value="FAD/NAD(P)-binding domain"/>
    <property type="match status" value="1"/>
</dbReference>
<dbReference type="InterPro" id="IPR052206">
    <property type="entry name" value="Retinol_saturase"/>
</dbReference>
<dbReference type="PANTHER" id="PTHR46091">
    <property type="entry name" value="BLR7054 PROTEIN"/>
    <property type="match status" value="1"/>
</dbReference>